<evidence type="ECO:0000313" key="1">
    <source>
        <dbReference type="EMBL" id="GMF33101.1"/>
    </source>
</evidence>
<sequence>MTRRLDTQSAELADLRSQLNIMTLERDRLLDLSKQSTAFTASLRKGVAELEAQAAVARSQADAQVAAAFRHADGFKRQIQDRDQEIAALRVSIADRDRTYADLQGMASTHFAQLQESARLLVDGSSQPLRHAQSVITHQRAVILRQKRVIARQGFIPMHDPHMAAAAAGGLDAPGLSLNDVQLNARLCRILAERFP</sequence>
<dbReference type="AlphaFoldDB" id="A0A9W6X7M9"/>
<comment type="caution">
    <text evidence="1">The sequence shown here is derived from an EMBL/GenBank/DDBJ whole genome shotgun (WGS) entry which is preliminary data.</text>
</comment>
<gene>
    <name evidence="1" type="ORF">Pfra01_000808400</name>
</gene>
<dbReference type="Proteomes" id="UP001165121">
    <property type="component" value="Unassembled WGS sequence"/>
</dbReference>
<name>A0A9W6X7M9_9STRA</name>
<dbReference type="EMBL" id="BSXT01000727">
    <property type="protein sequence ID" value="GMF33101.1"/>
    <property type="molecule type" value="Genomic_DNA"/>
</dbReference>
<accession>A0A9W6X7M9</accession>
<keyword evidence="2" id="KW-1185">Reference proteome</keyword>
<proteinExistence type="predicted"/>
<reference evidence="1" key="1">
    <citation type="submission" date="2023-04" db="EMBL/GenBank/DDBJ databases">
        <title>Phytophthora fragariaefolia NBRC 109709.</title>
        <authorList>
            <person name="Ichikawa N."/>
            <person name="Sato H."/>
            <person name="Tonouchi N."/>
        </authorList>
    </citation>
    <scope>NUCLEOTIDE SEQUENCE</scope>
    <source>
        <strain evidence="1">NBRC 109709</strain>
    </source>
</reference>
<evidence type="ECO:0000313" key="2">
    <source>
        <dbReference type="Proteomes" id="UP001165121"/>
    </source>
</evidence>
<organism evidence="1 2">
    <name type="scientific">Phytophthora fragariaefolia</name>
    <dbReference type="NCBI Taxonomy" id="1490495"/>
    <lineage>
        <taxon>Eukaryota</taxon>
        <taxon>Sar</taxon>
        <taxon>Stramenopiles</taxon>
        <taxon>Oomycota</taxon>
        <taxon>Peronosporomycetes</taxon>
        <taxon>Peronosporales</taxon>
        <taxon>Peronosporaceae</taxon>
        <taxon>Phytophthora</taxon>
    </lineage>
</organism>
<dbReference type="OrthoDB" id="128563at2759"/>
<protein>
    <submittedName>
        <fullName evidence="1">Unnamed protein product</fullName>
    </submittedName>
</protein>